<reference evidence="3" key="1">
    <citation type="submission" date="2020-05" db="EMBL/GenBank/DDBJ databases">
        <authorList>
            <person name="Chiriac C."/>
            <person name="Salcher M."/>
            <person name="Ghai R."/>
            <person name="Kavagutti S V."/>
        </authorList>
    </citation>
    <scope>NUCLEOTIDE SEQUENCE</scope>
</reference>
<dbReference type="AlphaFoldDB" id="A0A6J7F6W6"/>
<dbReference type="InterPro" id="IPR008978">
    <property type="entry name" value="HSP20-like_chaperone"/>
</dbReference>
<dbReference type="EMBL" id="CAFBLP010000080">
    <property type="protein sequence ID" value="CAB4887123.1"/>
    <property type="molecule type" value="Genomic_DNA"/>
</dbReference>
<feature type="region of interest" description="Disordered" evidence="1">
    <location>
        <begin position="1"/>
        <end position="27"/>
    </location>
</feature>
<feature type="domain" description="SHSP" evidence="2">
    <location>
        <begin position="62"/>
        <end position="178"/>
    </location>
</feature>
<accession>A0A6J7F6W6</accession>
<evidence type="ECO:0000259" key="2">
    <source>
        <dbReference type="PROSITE" id="PS01031"/>
    </source>
</evidence>
<sequence>MAWHNGGTPGILSDQNPNIHKEDTMTTSIVPTKRGRLDRLFNDDWGLPDLFNDEWRFPDLLRGLARFEPEIKVEETVTDGILTIRAEAPGIDPDKDVDIEMTDGALTFTVQRRESTESKQNGSTRSEFRYGSFQRTLLLPEGTLPADVKATYKDGILEVKVPVPTAPTTPAPMKVPVLRD</sequence>
<name>A0A6J7F6W6_9ZZZZ</name>
<dbReference type="PROSITE" id="PS01031">
    <property type="entry name" value="SHSP"/>
    <property type="match status" value="1"/>
</dbReference>
<dbReference type="SUPFAM" id="SSF49764">
    <property type="entry name" value="HSP20-like chaperones"/>
    <property type="match status" value="1"/>
</dbReference>
<evidence type="ECO:0000256" key="1">
    <source>
        <dbReference type="SAM" id="MobiDB-lite"/>
    </source>
</evidence>
<dbReference type="PANTHER" id="PTHR11527">
    <property type="entry name" value="HEAT-SHOCK PROTEIN 20 FAMILY MEMBER"/>
    <property type="match status" value="1"/>
</dbReference>
<protein>
    <submittedName>
        <fullName evidence="3">Unannotated protein</fullName>
    </submittedName>
</protein>
<evidence type="ECO:0000313" key="3">
    <source>
        <dbReference type="EMBL" id="CAB4887123.1"/>
    </source>
</evidence>
<dbReference type="InterPro" id="IPR031107">
    <property type="entry name" value="Small_HSP"/>
</dbReference>
<dbReference type="InterPro" id="IPR002068">
    <property type="entry name" value="A-crystallin/Hsp20_dom"/>
</dbReference>
<gene>
    <name evidence="3" type="ORF">UFOPK3376_02461</name>
</gene>
<dbReference type="Pfam" id="PF00011">
    <property type="entry name" value="HSP20"/>
    <property type="match status" value="1"/>
</dbReference>
<dbReference type="CDD" id="cd06464">
    <property type="entry name" value="ACD_sHsps-like"/>
    <property type="match status" value="1"/>
</dbReference>
<dbReference type="Gene3D" id="2.60.40.790">
    <property type="match status" value="1"/>
</dbReference>
<proteinExistence type="predicted"/>
<organism evidence="3">
    <name type="scientific">freshwater metagenome</name>
    <dbReference type="NCBI Taxonomy" id="449393"/>
    <lineage>
        <taxon>unclassified sequences</taxon>
        <taxon>metagenomes</taxon>
        <taxon>ecological metagenomes</taxon>
    </lineage>
</organism>